<dbReference type="InterPro" id="IPR017871">
    <property type="entry name" value="ABC_transporter-like_CS"/>
</dbReference>
<keyword evidence="4" id="KW-0547">Nucleotide-binding</keyword>
<dbReference type="GO" id="GO:0005524">
    <property type="term" value="F:ATP binding"/>
    <property type="evidence" value="ECO:0007669"/>
    <property type="project" value="UniProtKB-KW"/>
</dbReference>
<dbReference type="InterPro" id="IPR015854">
    <property type="entry name" value="ABC_transpr_LolD-like"/>
</dbReference>
<dbReference type="EMBL" id="JBHSHJ010000002">
    <property type="protein sequence ID" value="MFC4788047.1"/>
    <property type="molecule type" value="Genomic_DNA"/>
</dbReference>
<evidence type="ECO:0000256" key="1">
    <source>
        <dbReference type="ARBA" id="ARBA00005417"/>
    </source>
</evidence>
<dbReference type="InterPro" id="IPR027417">
    <property type="entry name" value="P-loop_NTPase"/>
</dbReference>
<dbReference type="RefSeq" id="WP_382430093.1">
    <property type="nucleotide sequence ID" value="NZ_JBHSHJ010000002.1"/>
</dbReference>
<dbReference type="PROSITE" id="PS50893">
    <property type="entry name" value="ABC_TRANSPORTER_2"/>
    <property type="match status" value="1"/>
</dbReference>
<dbReference type="SMART" id="SM00382">
    <property type="entry name" value="AAA"/>
    <property type="match status" value="1"/>
</dbReference>
<evidence type="ECO:0000256" key="5">
    <source>
        <dbReference type="ARBA" id="ARBA00022840"/>
    </source>
</evidence>
<dbReference type="Pfam" id="PF00005">
    <property type="entry name" value="ABC_tran"/>
    <property type="match status" value="1"/>
</dbReference>
<evidence type="ECO:0000259" key="6">
    <source>
        <dbReference type="PROSITE" id="PS50893"/>
    </source>
</evidence>
<evidence type="ECO:0000256" key="2">
    <source>
        <dbReference type="ARBA" id="ARBA00022448"/>
    </source>
</evidence>
<organism evidence="7 8">
    <name type="scientific">Giesbergeria sinuosa</name>
    <dbReference type="NCBI Taxonomy" id="80883"/>
    <lineage>
        <taxon>Bacteria</taxon>
        <taxon>Pseudomonadati</taxon>
        <taxon>Pseudomonadota</taxon>
        <taxon>Betaproteobacteria</taxon>
        <taxon>Burkholderiales</taxon>
        <taxon>Comamonadaceae</taxon>
        <taxon>Giesbergeria</taxon>
    </lineage>
</organism>
<keyword evidence="2" id="KW-0813">Transport</keyword>
<dbReference type="PANTHER" id="PTHR24220">
    <property type="entry name" value="IMPORT ATP-BINDING PROTEIN"/>
    <property type="match status" value="1"/>
</dbReference>
<keyword evidence="8" id="KW-1185">Reference proteome</keyword>
<evidence type="ECO:0000256" key="3">
    <source>
        <dbReference type="ARBA" id="ARBA00022475"/>
    </source>
</evidence>
<comment type="similarity">
    <text evidence="1">Belongs to the ABC transporter superfamily.</text>
</comment>
<evidence type="ECO:0000313" key="8">
    <source>
        <dbReference type="Proteomes" id="UP001596001"/>
    </source>
</evidence>
<protein>
    <submittedName>
        <fullName evidence="7">ABC transporter ATP-binding protein</fullName>
    </submittedName>
</protein>
<dbReference type="Gene3D" id="3.40.50.300">
    <property type="entry name" value="P-loop containing nucleotide triphosphate hydrolases"/>
    <property type="match status" value="1"/>
</dbReference>
<comment type="caution">
    <text evidence="7">The sequence shown here is derived from an EMBL/GenBank/DDBJ whole genome shotgun (WGS) entry which is preliminary data.</text>
</comment>
<gene>
    <name evidence="7" type="ORF">ACFO6X_03470</name>
</gene>
<keyword evidence="3" id="KW-1003">Cell membrane</keyword>
<sequence>MNDALPLLQVVQLCHRYHRSEAPALQDISFDACRGEVVALTGPSGCGKSTLLSLIGLLDHPTSGHITLLGQNLSSIRQVPQFRARHIGFVFQFHHMVPTMTLQENIEAPMLALGTDRKTRQKQAAELLEQMGLAHRAAFLPAHVSGGERQRAAVARALANRPALILADEPTGNLDTRNGERVVDLLTQHAKLTGALVLIATHNPEISRTAHRCMALRDGQLISNTP</sequence>
<evidence type="ECO:0000256" key="4">
    <source>
        <dbReference type="ARBA" id="ARBA00022741"/>
    </source>
</evidence>
<dbReference type="InterPro" id="IPR017911">
    <property type="entry name" value="MacB-like_ATP-bd"/>
</dbReference>
<dbReference type="InterPro" id="IPR003439">
    <property type="entry name" value="ABC_transporter-like_ATP-bd"/>
</dbReference>
<dbReference type="PROSITE" id="PS00211">
    <property type="entry name" value="ABC_TRANSPORTER_1"/>
    <property type="match status" value="1"/>
</dbReference>
<dbReference type="SUPFAM" id="SSF52540">
    <property type="entry name" value="P-loop containing nucleoside triphosphate hydrolases"/>
    <property type="match status" value="1"/>
</dbReference>
<dbReference type="PANTHER" id="PTHR24220:SF689">
    <property type="entry name" value="LIPOPROTEIN-RELEASING SYSTEM ATP-BINDING PROTEIN LOLD"/>
    <property type="match status" value="1"/>
</dbReference>
<feature type="domain" description="ABC transporter" evidence="6">
    <location>
        <begin position="8"/>
        <end position="225"/>
    </location>
</feature>
<dbReference type="InterPro" id="IPR003593">
    <property type="entry name" value="AAA+_ATPase"/>
</dbReference>
<accession>A0ABV9QBP2</accession>
<dbReference type="CDD" id="cd03255">
    <property type="entry name" value="ABC_MJ0796_LolCDE_FtsE"/>
    <property type="match status" value="1"/>
</dbReference>
<name>A0ABV9QBP2_9BURK</name>
<keyword evidence="5 7" id="KW-0067">ATP-binding</keyword>
<proteinExistence type="inferred from homology"/>
<reference evidence="8" key="1">
    <citation type="journal article" date="2019" name="Int. J. Syst. Evol. Microbiol.">
        <title>The Global Catalogue of Microorganisms (GCM) 10K type strain sequencing project: providing services to taxonomists for standard genome sequencing and annotation.</title>
        <authorList>
            <consortium name="The Broad Institute Genomics Platform"/>
            <consortium name="The Broad Institute Genome Sequencing Center for Infectious Disease"/>
            <person name="Wu L."/>
            <person name="Ma J."/>
        </authorList>
    </citation>
    <scope>NUCLEOTIDE SEQUENCE [LARGE SCALE GENOMIC DNA]</scope>
    <source>
        <strain evidence="8">CCUG 49452</strain>
    </source>
</reference>
<dbReference type="Proteomes" id="UP001596001">
    <property type="component" value="Unassembled WGS sequence"/>
</dbReference>
<keyword evidence="3" id="KW-0472">Membrane</keyword>
<evidence type="ECO:0000313" key="7">
    <source>
        <dbReference type="EMBL" id="MFC4788047.1"/>
    </source>
</evidence>